<keyword evidence="8" id="KW-0663">Pyridoxal phosphate</keyword>
<accession>A0ABY5MV42</accession>
<dbReference type="EC" id="4.2.3.1" evidence="4 11"/>
<dbReference type="Pfam" id="PF00291">
    <property type="entry name" value="PALP"/>
    <property type="match status" value="1"/>
</dbReference>
<dbReference type="PANTHER" id="PTHR42690">
    <property type="entry name" value="THREONINE SYNTHASE FAMILY MEMBER"/>
    <property type="match status" value="1"/>
</dbReference>
<proteinExistence type="inferred from homology"/>
<evidence type="ECO:0000313" key="15">
    <source>
        <dbReference type="Proteomes" id="UP000831921"/>
    </source>
</evidence>
<dbReference type="InterPro" id="IPR051166">
    <property type="entry name" value="Threonine_Synthase"/>
</dbReference>
<evidence type="ECO:0000256" key="1">
    <source>
        <dbReference type="ARBA" id="ARBA00001933"/>
    </source>
</evidence>
<keyword evidence="15" id="KW-1185">Reference proteome</keyword>
<dbReference type="PANTHER" id="PTHR42690:SF1">
    <property type="entry name" value="THREONINE SYNTHASE-LIKE 2"/>
    <property type="match status" value="1"/>
</dbReference>
<evidence type="ECO:0000256" key="9">
    <source>
        <dbReference type="ARBA" id="ARBA00023239"/>
    </source>
</evidence>
<dbReference type="SUPFAM" id="SSF53686">
    <property type="entry name" value="Tryptophan synthase beta subunit-like PLP-dependent enzymes"/>
    <property type="match status" value="1"/>
</dbReference>
<sequence>MRFVSTRGDTAPVSLSQALRLGVAPDGGLFMPEAIPLHEPSKFAAGRPLAAFAADWLRPFFDGDPLAGELDAICAEAFTFPVPLVAPFGDDVGLRALELFHGPTGAFKDFGARFLMACFDRLAGEEPLTVLAATSGDTGGAVGCAAVGRRSSRGVILYPRGRVSPFQERQLTCWGANVTAVEVDGDFDDCQALVKAAFADPQLSAAHRLTSANSINLGRLLPQVAYCAHAAFEAAALGGDGRPGFLIPSGNLGHGFALLLARAMGAPVGPVVLATNANRTLLDWHQSGRYAARPSIATLANAMDVGAPSNFERVAALGDGAAEVTVELVDDEAIRHRIAADYRENGYVWCPHSAIAAEAWRRLAAPARDERLWVAAATAHPFKFAEIVEPLIGREIEPSPALAAIDDRPTAKQQIAARMPELAALLDQQRVAA</sequence>
<keyword evidence="9 14" id="KW-0456">Lyase</keyword>
<dbReference type="EMBL" id="CP097253">
    <property type="protein sequence ID" value="UUR08353.1"/>
    <property type="molecule type" value="Genomic_DNA"/>
</dbReference>
<evidence type="ECO:0000259" key="13">
    <source>
        <dbReference type="Pfam" id="PF14821"/>
    </source>
</evidence>
<dbReference type="NCBIfam" id="TIGR00260">
    <property type="entry name" value="thrC"/>
    <property type="match status" value="1"/>
</dbReference>
<evidence type="ECO:0000256" key="3">
    <source>
        <dbReference type="ARBA" id="ARBA00005517"/>
    </source>
</evidence>
<evidence type="ECO:0000256" key="7">
    <source>
        <dbReference type="ARBA" id="ARBA00022697"/>
    </source>
</evidence>
<feature type="domain" description="Tryptophan synthase beta chain-like PALP" evidence="12">
    <location>
        <begin position="98"/>
        <end position="365"/>
    </location>
</feature>
<name>A0ABY5MV42_9SPHN</name>
<dbReference type="PROSITE" id="PS00165">
    <property type="entry name" value="DEHYDRATASE_SER_THR"/>
    <property type="match status" value="1"/>
</dbReference>
<evidence type="ECO:0000256" key="8">
    <source>
        <dbReference type="ARBA" id="ARBA00022898"/>
    </source>
</evidence>
<evidence type="ECO:0000256" key="4">
    <source>
        <dbReference type="ARBA" id="ARBA00013028"/>
    </source>
</evidence>
<gene>
    <name evidence="14" type="primary">thrC</name>
    <name evidence="14" type="ORF">M1K48_01525</name>
</gene>
<keyword evidence="6" id="KW-0028">Amino-acid biosynthesis</keyword>
<comment type="similarity">
    <text evidence="3">Belongs to the threonine synthase family.</text>
</comment>
<evidence type="ECO:0000256" key="6">
    <source>
        <dbReference type="ARBA" id="ARBA00022605"/>
    </source>
</evidence>
<dbReference type="Proteomes" id="UP000831921">
    <property type="component" value="Chromosome"/>
</dbReference>
<protein>
    <recommendedName>
        <fullName evidence="5 11">Threonine synthase</fullName>
        <ecNumber evidence="4 11">4.2.3.1</ecNumber>
    </recommendedName>
</protein>
<dbReference type="InterPro" id="IPR000634">
    <property type="entry name" value="Ser/Thr_deHydtase_PyrdxlP-BS"/>
</dbReference>
<organism evidence="14 15">
    <name type="scientific">Sphingomonas glaciei</name>
    <dbReference type="NCBI Taxonomy" id="2938948"/>
    <lineage>
        <taxon>Bacteria</taxon>
        <taxon>Pseudomonadati</taxon>
        <taxon>Pseudomonadota</taxon>
        <taxon>Alphaproteobacteria</taxon>
        <taxon>Sphingomonadales</taxon>
        <taxon>Sphingomonadaceae</taxon>
        <taxon>Sphingomonas</taxon>
    </lineage>
</organism>
<dbReference type="GO" id="GO:0004795">
    <property type="term" value="F:threonine synthase activity"/>
    <property type="evidence" value="ECO:0007669"/>
    <property type="project" value="UniProtKB-EC"/>
</dbReference>
<dbReference type="RefSeq" id="WP_249504130.1">
    <property type="nucleotide sequence ID" value="NZ_CP097253.1"/>
</dbReference>
<comment type="cofactor">
    <cofactor evidence="1">
        <name>pyridoxal 5'-phosphate</name>
        <dbReference type="ChEBI" id="CHEBI:597326"/>
    </cofactor>
</comment>
<dbReference type="Gene3D" id="3.40.50.1100">
    <property type="match status" value="2"/>
</dbReference>
<dbReference type="InterPro" id="IPR001926">
    <property type="entry name" value="TrpB-like_PALP"/>
</dbReference>
<evidence type="ECO:0000259" key="12">
    <source>
        <dbReference type="Pfam" id="PF00291"/>
    </source>
</evidence>
<comment type="catalytic activity">
    <reaction evidence="10">
        <text>O-phospho-L-homoserine + H2O = L-threonine + phosphate</text>
        <dbReference type="Rhea" id="RHEA:10840"/>
        <dbReference type="ChEBI" id="CHEBI:15377"/>
        <dbReference type="ChEBI" id="CHEBI:43474"/>
        <dbReference type="ChEBI" id="CHEBI:57590"/>
        <dbReference type="ChEBI" id="CHEBI:57926"/>
        <dbReference type="EC" id="4.2.3.1"/>
    </reaction>
</comment>
<comment type="pathway">
    <text evidence="2">Amino-acid biosynthesis; L-threonine biosynthesis; L-threonine from L-aspartate: step 5/5.</text>
</comment>
<evidence type="ECO:0000256" key="11">
    <source>
        <dbReference type="NCBIfam" id="TIGR00260"/>
    </source>
</evidence>
<evidence type="ECO:0000313" key="14">
    <source>
        <dbReference type="EMBL" id="UUR08353.1"/>
    </source>
</evidence>
<dbReference type="InterPro" id="IPR029144">
    <property type="entry name" value="Thr_synth_N"/>
</dbReference>
<keyword evidence="7" id="KW-0791">Threonine biosynthesis</keyword>
<dbReference type="Gene3D" id="3.90.1380.10">
    <property type="entry name" value="Threonine synthase, N-terminal domain"/>
    <property type="match status" value="1"/>
</dbReference>
<evidence type="ECO:0000256" key="2">
    <source>
        <dbReference type="ARBA" id="ARBA00004979"/>
    </source>
</evidence>
<evidence type="ECO:0000256" key="5">
    <source>
        <dbReference type="ARBA" id="ARBA00018679"/>
    </source>
</evidence>
<dbReference type="InterPro" id="IPR036052">
    <property type="entry name" value="TrpB-like_PALP_sf"/>
</dbReference>
<dbReference type="InterPro" id="IPR004450">
    <property type="entry name" value="Thr_synthase-like"/>
</dbReference>
<dbReference type="Pfam" id="PF14821">
    <property type="entry name" value="Thr_synth_N"/>
    <property type="match status" value="1"/>
</dbReference>
<feature type="domain" description="Threonine synthase N-terminal" evidence="13">
    <location>
        <begin position="2"/>
        <end position="78"/>
    </location>
</feature>
<evidence type="ECO:0000256" key="10">
    <source>
        <dbReference type="ARBA" id="ARBA00049144"/>
    </source>
</evidence>
<dbReference type="InterPro" id="IPR037158">
    <property type="entry name" value="Thr_synth_N_sf"/>
</dbReference>
<reference evidence="14 15" key="1">
    <citation type="submission" date="2022-05" db="EMBL/GenBank/DDBJ databases">
        <title>S8-45 Sphingomonas ultraviolaceadurans.</title>
        <authorList>
            <person name="Liu Y."/>
        </authorList>
    </citation>
    <scope>NUCLEOTIDE SEQUENCE [LARGE SCALE GENOMIC DNA]</scope>
    <source>
        <strain evidence="14 15">S8-45</strain>
    </source>
</reference>